<organism evidence="1 2">
    <name type="scientific">Digitaria exilis</name>
    <dbReference type="NCBI Taxonomy" id="1010633"/>
    <lineage>
        <taxon>Eukaryota</taxon>
        <taxon>Viridiplantae</taxon>
        <taxon>Streptophyta</taxon>
        <taxon>Embryophyta</taxon>
        <taxon>Tracheophyta</taxon>
        <taxon>Spermatophyta</taxon>
        <taxon>Magnoliopsida</taxon>
        <taxon>Liliopsida</taxon>
        <taxon>Poales</taxon>
        <taxon>Poaceae</taxon>
        <taxon>PACMAD clade</taxon>
        <taxon>Panicoideae</taxon>
        <taxon>Panicodae</taxon>
        <taxon>Paniceae</taxon>
        <taxon>Anthephorinae</taxon>
        <taxon>Digitaria</taxon>
    </lineage>
</organism>
<reference evidence="1" key="1">
    <citation type="submission" date="2020-07" db="EMBL/GenBank/DDBJ databases">
        <title>Genome sequence and genetic diversity analysis of an under-domesticated orphan crop, white fonio (Digitaria exilis).</title>
        <authorList>
            <person name="Bennetzen J.L."/>
            <person name="Chen S."/>
            <person name="Ma X."/>
            <person name="Wang X."/>
            <person name="Yssel A.E.J."/>
            <person name="Chaluvadi S.R."/>
            <person name="Johnson M."/>
            <person name="Gangashetty P."/>
            <person name="Hamidou F."/>
            <person name="Sanogo M.D."/>
            <person name="Zwaenepoel A."/>
            <person name="Wallace J."/>
            <person name="Van De Peer Y."/>
            <person name="Van Deynze A."/>
        </authorList>
    </citation>
    <scope>NUCLEOTIDE SEQUENCE</scope>
    <source>
        <tissue evidence="1">Leaves</tissue>
    </source>
</reference>
<accession>A0A835FFY0</accession>
<dbReference type="EMBL" id="JACEFO010000973">
    <property type="protein sequence ID" value="KAF8751033.1"/>
    <property type="molecule type" value="Genomic_DNA"/>
</dbReference>
<dbReference type="GO" id="GO:0004356">
    <property type="term" value="F:glutamine synthetase activity"/>
    <property type="evidence" value="ECO:0007669"/>
    <property type="project" value="InterPro"/>
</dbReference>
<dbReference type="PANTHER" id="PTHR43383">
    <property type="entry name" value="NODULIN 6"/>
    <property type="match status" value="1"/>
</dbReference>
<sequence length="418" mass="46128">MDARYAALRRAVEATPAVDAHAHNLVAPDSAFPFDRCFSEAEGDVLAHAPHSLSFKVGHTQQALHMLRSVRDIAALYNCQASLEKVEECRRAEGFTSISSKCFRAANISAILIDDDMSFDKMLDMESHKAVAPVVVRILGIECLAETVLNDESFSGLIWTLESLTEAYIAKLKSYPPDFSITSGLDINPNVSKKDAEDGLRKELADVDQDLGKCNPLHLRAVLDDERFAKSQLVLLHASYPFSKEASYLASVYSQVMFSTDGYAFPDTYYLGARRARDIVYRVLAAACEDGDLTIKEAIEAVEDIFRGNALHLYKFNAATGSTNHEPARAGDNMSSSSVEDVLFVRIVWIDASGQIRCRVVPARRFYETTMDQGVGLPLAIMGLTSFSDHPAEGTNFTGVGEMRLVPDMSTICRLPWY</sequence>
<dbReference type="PANTHER" id="PTHR43383:SF2">
    <property type="entry name" value="AMIDOHYDROLASE 2 FAMILY PROTEIN"/>
    <property type="match status" value="1"/>
</dbReference>
<dbReference type="AlphaFoldDB" id="A0A835FFY0"/>
<dbReference type="Proteomes" id="UP000636709">
    <property type="component" value="Unassembled WGS sequence"/>
</dbReference>
<dbReference type="InterPro" id="IPR036651">
    <property type="entry name" value="Gln_synt_N_sf"/>
</dbReference>
<protein>
    <submittedName>
        <fullName evidence="1">Uncharacterized protein</fullName>
    </submittedName>
</protein>
<dbReference type="OrthoDB" id="77835at2759"/>
<evidence type="ECO:0000313" key="2">
    <source>
        <dbReference type="Proteomes" id="UP000636709"/>
    </source>
</evidence>
<dbReference type="GO" id="GO:0006542">
    <property type="term" value="P:glutamine biosynthetic process"/>
    <property type="evidence" value="ECO:0007669"/>
    <property type="project" value="InterPro"/>
</dbReference>
<proteinExistence type="predicted"/>
<dbReference type="SUPFAM" id="SSF54368">
    <property type="entry name" value="Glutamine synthetase, N-terminal domain"/>
    <property type="match status" value="1"/>
</dbReference>
<evidence type="ECO:0000313" key="1">
    <source>
        <dbReference type="EMBL" id="KAF8751033.1"/>
    </source>
</evidence>
<dbReference type="Gene3D" id="3.20.20.140">
    <property type="entry name" value="Metal-dependent hydrolases"/>
    <property type="match status" value="3"/>
</dbReference>
<dbReference type="SUPFAM" id="SSF51556">
    <property type="entry name" value="Metallo-dependent hydrolases"/>
    <property type="match status" value="1"/>
</dbReference>
<name>A0A835FFY0_9POAL</name>
<dbReference type="Gene3D" id="3.10.20.70">
    <property type="entry name" value="Glutamine synthetase, N-terminal domain"/>
    <property type="match status" value="1"/>
</dbReference>
<comment type="caution">
    <text evidence="1">The sequence shown here is derived from an EMBL/GenBank/DDBJ whole genome shotgun (WGS) entry which is preliminary data.</text>
</comment>
<gene>
    <name evidence="1" type="ORF">HU200_012265</name>
</gene>
<dbReference type="InterPro" id="IPR032466">
    <property type="entry name" value="Metal_Hydrolase"/>
</dbReference>
<keyword evidence="2" id="KW-1185">Reference proteome</keyword>